<accession>A0A1H3GJU3</accession>
<dbReference type="Proteomes" id="UP000183417">
    <property type="component" value="Unassembled WGS sequence"/>
</dbReference>
<evidence type="ECO:0000313" key="3">
    <source>
        <dbReference type="EMBL" id="SDY03367.1"/>
    </source>
</evidence>
<dbReference type="RefSeq" id="WP_074921030.1">
    <property type="nucleotide sequence ID" value="NZ_CP141274.1"/>
</dbReference>
<keyword evidence="1" id="KW-0812">Transmembrane</keyword>
<protein>
    <submittedName>
        <fullName evidence="3">Type IV pilus assembly protein PilV</fullName>
    </submittedName>
</protein>
<feature type="transmembrane region" description="Helical" evidence="1">
    <location>
        <begin position="12"/>
        <end position="36"/>
    </location>
</feature>
<feature type="domain" description="Type IV pilin Tt1218-like" evidence="2">
    <location>
        <begin position="36"/>
        <end position="105"/>
    </location>
</feature>
<dbReference type="InterPro" id="IPR054402">
    <property type="entry name" value="Tt1218-like_dom"/>
</dbReference>
<dbReference type="NCBIfam" id="TIGR02532">
    <property type="entry name" value="IV_pilin_GFxxxE"/>
    <property type="match status" value="1"/>
</dbReference>
<name>A0A1H3GJU3_9BURK</name>
<dbReference type="InterPro" id="IPR012902">
    <property type="entry name" value="N_methyl_site"/>
</dbReference>
<dbReference type="GeneID" id="94690814"/>
<dbReference type="Pfam" id="PF07963">
    <property type="entry name" value="N_methyl"/>
    <property type="match status" value="1"/>
</dbReference>
<dbReference type="EMBL" id="FNPE01000002">
    <property type="protein sequence ID" value="SDY03367.1"/>
    <property type="molecule type" value="Genomic_DNA"/>
</dbReference>
<keyword evidence="1" id="KW-1133">Transmembrane helix</keyword>
<gene>
    <name evidence="3" type="ORF">SAMN05421547_102239</name>
</gene>
<evidence type="ECO:0000313" key="4">
    <source>
        <dbReference type="Proteomes" id="UP000183417"/>
    </source>
</evidence>
<proteinExistence type="predicted"/>
<reference evidence="3 4" key="1">
    <citation type="submission" date="2016-10" db="EMBL/GenBank/DDBJ databases">
        <authorList>
            <person name="de Groot N.N."/>
        </authorList>
    </citation>
    <scope>NUCLEOTIDE SEQUENCE [LARGE SCALE GENOMIC DNA]</scope>
    <source>
        <strain evidence="3 4">LMG 24775</strain>
    </source>
</reference>
<sequence>MRLTRTRNRHPNGFTLIETLVATVITALGVLGILGLQMRTLADNQSGVRRAQAIRLIEDLSERTHANPNSLGQIGRYVSDWNHTPESVADCSAAACGPDAMASYHLARWKASVRQLLPGGAAKVFLAGDEAAASAGNGRQLGIMISWRENEKSGKADYKDPIGLDGDGDRMHGDQAMACPAGRTCHLQYIALSARCAPYLANNAVQLFCAGP</sequence>
<dbReference type="AlphaFoldDB" id="A0A1H3GJU3"/>
<organism evidence="3 4">
    <name type="scientific">Delftia lacustris</name>
    <dbReference type="NCBI Taxonomy" id="558537"/>
    <lineage>
        <taxon>Bacteria</taxon>
        <taxon>Pseudomonadati</taxon>
        <taxon>Pseudomonadota</taxon>
        <taxon>Betaproteobacteria</taxon>
        <taxon>Burkholderiales</taxon>
        <taxon>Comamonadaceae</taxon>
        <taxon>Delftia</taxon>
    </lineage>
</organism>
<keyword evidence="1" id="KW-0472">Membrane</keyword>
<dbReference type="Pfam" id="PF22150">
    <property type="entry name" value="Tt1218-like"/>
    <property type="match status" value="1"/>
</dbReference>
<evidence type="ECO:0000259" key="2">
    <source>
        <dbReference type="Pfam" id="PF22150"/>
    </source>
</evidence>
<evidence type="ECO:0000256" key="1">
    <source>
        <dbReference type="SAM" id="Phobius"/>
    </source>
</evidence>
<dbReference type="InterPro" id="IPR013362">
    <property type="entry name" value="Pilus_4_PilV"/>
</dbReference>
<dbReference type="NCBIfam" id="TIGR02523">
    <property type="entry name" value="type_IV_pilV"/>
    <property type="match status" value="1"/>
</dbReference>